<evidence type="ECO:0000256" key="1">
    <source>
        <dbReference type="SAM" id="MobiDB-lite"/>
    </source>
</evidence>
<name>A0AA36IZR1_9DINO</name>
<evidence type="ECO:0000313" key="4">
    <source>
        <dbReference type="Proteomes" id="UP001178507"/>
    </source>
</evidence>
<dbReference type="SUPFAM" id="SSF117892">
    <property type="entry name" value="Band 7/SPFH domain"/>
    <property type="match status" value="1"/>
</dbReference>
<feature type="compositionally biased region" description="Basic and acidic residues" evidence="1">
    <location>
        <begin position="279"/>
        <end position="292"/>
    </location>
</feature>
<reference evidence="3" key="1">
    <citation type="submission" date="2023-08" db="EMBL/GenBank/DDBJ databases">
        <authorList>
            <person name="Chen Y."/>
            <person name="Shah S."/>
            <person name="Dougan E. K."/>
            <person name="Thang M."/>
            <person name="Chan C."/>
        </authorList>
    </citation>
    <scope>NUCLEOTIDE SEQUENCE</scope>
</reference>
<feature type="compositionally biased region" description="Basic and acidic residues" evidence="1">
    <location>
        <begin position="310"/>
        <end position="334"/>
    </location>
</feature>
<evidence type="ECO:0000259" key="2">
    <source>
        <dbReference type="Pfam" id="PF01145"/>
    </source>
</evidence>
<dbReference type="Proteomes" id="UP001178507">
    <property type="component" value="Unassembled WGS sequence"/>
</dbReference>
<dbReference type="InterPro" id="IPR001107">
    <property type="entry name" value="Band_7"/>
</dbReference>
<dbReference type="AlphaFoldDB" id="A0AA36IZR1"/>
<protein>
    <recommendedName>
        <fullName evidence="2">Band 7 domain-containing protein</fullName>
    </recommendedName>
</protein>
<accession>A0AA36IZR1</accession>
<dbReference type="InterPro" id="IPR050710">
    <property type="entry name" value="Band7/mec-2_domain"/>
</dbReference>
<feature type="compositionally biased region" description="Basic and acidic residues" evidence="1">
    <location>
        <begin position="256"/>
        <end position="270"/>
    </location>
</feature>
<proteinExistence type="predicted"/>
<evidence type="ECO:0000313" key="3">
    <source>
        <dbReference type="EMBL" id="CAJ1395848.1"/>
    </source>
</evidence>
<dbReference type="PANTHER" id="PTHR43327:SF10">
    <property type="entry name" value="STOMATIN-LIKE PROTEIN 2, MITOCHONDRIAL"/>
    <property type="match status" value="1"/>
</dbReference>
<dbReference type="Pfam" id="PF01145">
    <property type="entry name" value="Band_7"/>
    <property type="match status" value="1"/>
</dbReference>
<dbReference type="PANTHER" id="PTHR43327">
    <property type="entry name" value="STOMATIN-LIKE PROTEIN 2, MITOCHONDRIAL"/>
    <property type="match status" value="1"/>
</dbReference>
<dbReference type="InterPro" id="IPR036013">
    <property type="entry name" value="Band_7/SPFH_dom_sf"/>
</dbReference>
<gene>
    <name evidence="3" type="ORF">EVOR1521_LOCUS20181</name>
</gene>
<sequence>MLKPGLATVGLDCCGMCVGFRSITSRTEQNMVTVSTKTKDNVFVHVKVAVQQAVMPEFTELAMYKLDNVHAQIDSYVSDVVRSFIPQMTLDEAFEKKDDISDAVQKKLAEEMANFGFSISKALVTEVTPNQEVVASMNEINKQKRLRDASQMAAEAEKIKVVKAAEAAADAAQLQGEGIARQRRAIIDGLRDSITHGSGETLSTDKISELLLITQYFETLRDVAAHNRSSTVFLPSGPLCESTKWHSRNFYLMSPRAEHSETGKTKDATKTTKTGKTKKSPEAGHEASEAKETGTAPKQSQMTKTRKTRKEAPRRPEAPGPESLEKEAELRPPEANEAPAEIEVRKQAPAEAEAPTAEWSDAEPEEGVTSPETSIKKKVTRKKVRIKPKAKLKDGLLEADEEVVFEGPGAVGDVSSQIRNGLLQGAAGAPGQLQM</sequence>
<feature type="compositionally biased region" description="Low complexity" evidence="1">
    <location>
        <begin position="349"/>
        <end position="358"/>
    </location>
</feature>
<feature type="region of interest" description="Disordered" evidence="1">
    <location>
        <begin position="256"/>
        <end position="384"/>
    </location>
</feature>
<comment type="caution">
    <text evidence="3">The sequence shown here is derived from an EMBL/GenBank/DDBJ whole genome shotgun (WGS) entry which is preliminary data.</text>
</comment>
<organism evidence="3 4">
    <name type="scientific">Effrenium voratum</name>
    <dbReference type="NCBI Taxonomy" id="2562239"/>
    <lineage>
        <taxon>Eukaryota</taxon>
        <taxon>Sar</taxon>
        <taxon>Alveolata</taxon>
        <taxon>Dinophyceae</taxon>
        <taxon>Suessiales</taxon>
        <taxon>Symbiodiniaceae</taxon>
        <taxon>Effrenium</taxon>
    </lineage>
</organism>
<feature type="domain" description="Band 7" evidence="2">
    <location>
        <begin position="25"/>
        <end position="158"/>
    </location>
</feature>
<dbReference type="EMBL" id="CAUJNA010003211">
    <property type="protein sequence ID" value="CAJ1395848.1"/>
    <property type="molecule type" value="Genomic_DNA"/>
</dbReference>
<dbReference type="Gene3D" id="3.30.479.30">
    <property type="entry name" value="Band 7 domain"/>
    <property type="match status" value="1"/>
</dbReference>
<keyword evidence="4" id="KW-1185">Reference proteome</keyword>